<dbReference type="Gene3D" id="3.90.1200.10">
    <property type="match status" value="1"/>
</dbReference>
<gene>
    <name evidence="2" type="ORF">RBB77_08850</name>
</gene>
<dbReference type="RefSeq" id="WP_353066616.1">
    <property type="nucleotide sequence ID" value="NZ_CP132942.1"/>
</dbReference>
<feature type="domain" description="Aminoglycoside phosphotransferase" evidence="1">
    <location>
        <begin position="114"/>
        <end position="172"/>
    </location>
</feature>
<organism evidence="2">
    <name type="scientific">Tunturiibacter psychrotolerans</name>
    <dbReference type="NCBI Taxonomy" id="3069686"/>
    <lineage>
        <taxon>Bacteria</taxon>
        <taxon>Pseudomonadati</taxon>
        <taxon>Acidobacteriota</taxon>
        <taxon>Terriglobia</taxon>
        <taxon>Terriglobales</taxon>
        <taxon>Acidobacteriaceae</taxon>
        <taxon>Tunturiibacter</taxon>
    </lineage>
</organism>
<dbReference type="InterPro" id="IPR002575">
    <property type="entry name" value="Aminoglycoside_PTrfase"/>
</dbReference>
<accession>A0AAU7ZVL7</accession>
<dbReference type="Pfam" id="PF01636">
    <property type="entry name" value="APH"/>
    <property type="match status" value="1"/>
</dbReference>
<sequence>MSDQEERLFGGNVADAVVRVGATVRKPVTEATSSVEAFLEHLFEVGFRGAPRTLGRDDKRRHVLEYVPGATQEPFSYTSEELGRVGQLIREFHAAAKSFVPPEGALWKVVIGPDAEELICHHDLAPWNLVRGGDRWVFIDWDGSGPGSVLWDVAYAAQTFVPLIHGGEPAVDASRLRCFVDGYGLDRSQREKLPELMVARTRAMFELGERAAITGEQPWARLHAEGHGSRHWRQAADYVERHLEIWRDALLAGFDDDCRGQA</sequence>
<name>A0AAU7ZVL7_9BACT</name>
<reference evidence="2" key="2">
    <citation type="journal article" date="2024" name="Environ. Microbiol.">
        <title>Genome analysis and description of Tunturibacter gen. nov. expands the diversity of Terriglobia in tundra soils.</title>
        <authorList>
            <person name="Messyasz A."/>
            <person name="Mannisto M.K."/>
            <person name="Kerkhof L.J."/>
            <person name="Haggblom M.M."/>
        </authorList>
    </citation>
    <scope>NUCLEOTIDE SEQUENCE</scope>
    <source>
        <strain evidence="2">X5P6</strain>
    </source>
</reference>
<dbReference type="InterPro" id="IPR011009">
    <property type="entry name" value="Kinase-like_dom_sf"/>
</dbReference>
<proteinExistence type="predicted"/>
<evidence type="ECO:0000259" key="1">
    <source>
        <dbReference type="Pfam" id="PF01636"/>
    </source>
</evidence>
<reference evidence="2" key="1">
    <citation type="submission" date="2023-08" db="EMBL/GenBank/DDBJ databases">
        <authorList>
            <person name="Messyasz A."/>
            <person name="Mannisto M.K."/>
            <person name="Kerkhof L.J."/>
            <person name="Haggblom M."/>
        </authorList>
    </citation>
    <scope>NUCLEOTIDE SEQUENCE</scope>
    <source>
        <strain evidence="2">X5P6</strain>
    </source>
</reference>
<dbReference type="AlphaFoldDB" id="A0AAU7ZVL7"/>
<dbReference type="KEGG" id="tpsc:RBB77_08850"/>
<evidence type="ECO:0000313" key="2">
    <source>
        <dbReference type="EMBL" id="XCB34985.1"/>
    </source>
</evidence>
<dbReference type="SUPFAM" id="SSF56112">
    <property type="entry name" value="Protein kinase-like (PK-like)"/>
    <property type="match status" value="1"/>
</dbReference>
<dbReference type="EMBL" id="CP132942">
    <property type="protein sequence ID" value="XCB34985.1"/>
    <property type="molecule type" value="Genomic_DNA"/>
</dbReference>
<protein>
    <submittedName>
        <fullName evidence="2">Phosphotransferase</fullName>
    </submittedName>
</protein>